<proteinExistence type="predicted"/>
<feature type="transmembrane region" description="Helical" evidence="1">
    <location>
        <begin position="312"/>
        <end position="332"/>
    </location>
</feature>
<feature type="transmembrane region" description="Helical" evidence="1">
    <location>
        <begin position="30"/>
        <end position="49"/>
    </location>
</feature>
<dbReference type="OrthoDB" id="1491458at2"/>
<protein>
    <submittedName>
        <fullName evidence="2">Uncharacterized protein</fullName>
    </submittedName>
</protein>
<feature type="transmembrane region" description="Helical" evidence="1">
    <location>
        <begin position="130"/>
        <end position="152"/>
    </location>
</feature>
<name>A0A3D8LGZ4_9BACT</name>
<gene>
    <name evidence="2" type="ORF">DXT99_02650</name>
</gene>
<keyword evidence="1" id="KW-0812">Transmembrane</keyword>
<keyword evidence="1" id="KW-0472">Membrane</keyword>
<feature type="transmembrane region" description="Helical" evidence="1">
    <location>
        <begin position="281"/>
        <end position="300"/>
    </location>
</feature>
<feature type="transmembrane region" description="Helical" evidence="1">
    <location>
        <begin position="227"/>
        <end position="248"/>
    </location>
</feature>
<evidence type="ECO:0000256" key="1">
    <source>
        <dbReference type="SAM" id="Phobius"/>
    </source>
</evidence>
<feature type="transmembrane region" description="Helical" evidence="1">
    <location>
        <begin position="365"/>
        <end position="387"/>
    </location>
</feature>
<dbReference type="RefSeq" id="WP_115563975.1">
    <property type="nucleotide sequence ID" value="NZ_QRGR01000003.1"/>
</dbReference>
<dbReference type="Proteomes" id="UP000256708">
    <property type="component" value="Unassembled WGS sequence"/>
</dbReference>
<reference evidence="3" key="1">
    <citation type="submission" date="2018-08" db="EMBL/GenBank/DDBJ databases">
        <authorList>
            <person name="Liu Z.-W."/>
            <person name="Du Z.-J."/>
        </authorList>
    </citation>
    <scope>NUCLEOTIDE SEQUENCE [LARGE SCALE GENOMIC DNA]</scope>
    <source>
        <strain evidence="3">H4X</strain>
    </source>
</reference>
<sequence>MLTQLTSTRQQPPLSESENTTSFFVNHGSIPWATVTWIFIALGVFLRVFHFFDNRSLWIDEIYLASSLVKMDFMQLASPPLEYEQKAPIGFLWMVRLAVMVFGKGEMALRLFPLICGIASLFAFRSVARFFLKPVGVAVALGMLALAPPLVYHAVEVKQYGSAVLATTLALLLYTRYHGKFTMPHLLSWGIWGAILVWFSYAVIFILAGMAFGVCLTYLLKKNWKALFYSVIPFSMWLVSFAINFFMLTYKHAESEWLVHWFRIRESFMPFPPSSAEDFKWFFAQVFLILDYPLGLLWNFSTLHTGSKLLETLLRVPVIPVAFLATGLLVLFRNNKTTFMVLLFPVCLALLASGLELYPFYERLVVFLAPALILIIALGTQKIAALFPAHAGWQYIIPFLILLAPLHASARQVHNTELFGGRKHWHLRDALLYVHERAKEQDVVYISWNALPEYRYYKEVYGFKFKVIEGKDVRLTSKNASEYLRNLEPDFKAMASYNRAWLVLNKIMGANIGEIEAPNDVFGQEIKDGKRIVKKLSTMGKQVDAYKSTDMDVFLFDFPNN</sequence>
<feature type="transmembrane region" description="Helical" evidence="1">
    <location>
        <begin position="338"/>
        <end position="358"/>
    </location>
</feature>
<feature type="transmembrane region" description="Helical" evidence="1">
    <location>
        <begin position="159"/>
        <end position="177"/>
    </location>
</feature>
<dbReference type="AlphaFoldDB" id="A0A3D8LGZ4"/>
<feature type="transmembrane region" description="Helical" evidence="1">
    <location>
        <begin position="393"/>
        <end position="410"/>
    </location>
</feature>
<evidence type="ECO:0000313" key="2">
    <source>
        <dbReference type="EMBL" id="RDV16701.1"/>
    </source>
</evidence>
<evidence type="ECO:0000313" key="3">
    <source>
        <dbReference type="Proteomes" id="UP000256708"/>
    </source>
</evidence>
<accession>A0A3D8LGZ4</accession>
<keyword evidence="3" id="KW-1185">Reference proteome</keyword>
<feature type="transmembrane region" description="Helical" evidence="1">
    <location>
        <begin position="189"/>
        <end position="220"/>
    </location>
</feature>
<comment type="caution">
    <text evidence="2">The sequence shown here is derived from an EMBL/GenBank/DDBJ whole genome shotgun (WGS) entry which is preliminary data.</text>
</comment>
<dbReference type="EMBL" id="QRGR01000003">
    <property type="protein sequence ID" value="RDV16701.1"/>
    <property type="molecule type" value="Genomic_DNA"/>
</dbReference>
<feature type="transmembrane region" description="Helical" evidence="1">
    <location>
        <begin position="107"/>
        <end position="124"/>
    </location>
</feature>
<keyword evidence="1" id="KW-1133">Transmembrane helix</keyword>
<organism evidence="2 3">
    <name type="scientific">Pontibacter diazotrophicus</name>
    <dbReference type="NCBI Taxonomy" id="1400979"/>
    <lineage>
        <taxon>Bacteria</taxon>
        <taxon>Pseudomonadati</taxon>
        <taxon>Bacteroidota</taxon>
        <taxon>Cytophagia</taxon>
        <taxon>Cytophagales</taxon>
        <taxon>Hymenobacteraceae</taxon>
        <taxon>Pontibacter</taxon>
    </lineage>
</organism>